<evidence type="ECO:0000256" key="5">
    <source>
        <dbReference type="PIRSR" id="PIRSR601019-1"/>
    </source>
</evidence>
<dbReference type="Gene3D" id="1.10.400.10">
    <property type="entry name" value="GI Alpha 1, domain 2-like"/>
    <property type="match status" value="1"/>
</dbReference>
<dbReference type="GO" id="GO:0031683">
    <property type="term" value="F:G-protein beta/gamma-subunit complex binding"/>
    <property type="evidence" value="ECO:0007669"/>
    <property type="project" value="InterPro"/>
</dbReference>
<protein>
    <submittedName>
        <fullName evidence="7">Uncharacterized protein</fullName>
    </submittedName>
</protein>
<dbReference type="PROSITE" id="PS51882">
    <property type="entry name" value="G_ALPHA"/>
    <property type="match status" value="1"/>
</dbReference>
<dbReference type="RefSeq" id="XP_009494983.1">
    <property type="nucleotide sequence ID" value="XM_009496708.1"/>
</dbReference>
<feature type="binding site" evidence="5">
    <location>
        <begin position="40"/>
        <end position="45"/>
    </location>
    <ligand>
        <name>GTP</name>
        <dbReference type="ChEBI" id="CHEBI:37565"/>
    </ligand>
</feature>
<dbReference type="PRINTS" id="PR00318">
    <property type="entry name" value="GPROTEINA"/>
</dbReference>
<dbReference type="GO" id="GO:0003924">
    <property type="term" value="F:GTPase activity"/>
    <property type="evidence" value="ECO:0007669"/>
    <property type="project" value="InterPro"/>
</dbReference>
<dbReference type="InterPro" id="IPR001019">
    <property type="entry name" value="Gprotein_alpha_su"/>
</dbReference>
<dbReference type="STRING" id="691883.A0A058ZAL5"/>
<dbReference type="PANTHER" id="PTHR10218">
    <property type="entry name" value="GTP-BINDING PROTEIN ALPHA SUBUNIT"/>
    <property type="match status" value="1"/>
</dbReference>
<dbReference type="EMBL" id="KB932204">
    <property type="protein sequence ID" value="KCV70467.1"/>
    <property type="molecule type" value="Genomic_DNA"/>
</dbReference>
<feature type="binding site" evidence="6">
    <location>
        <position position="175"/>
    </location>
    <ligand>
        <name>Mg(2+)</name>
        <dbReference type="ChEBI" id="CHEBI:18420"/>
    </ligand>
</feature>
<dbReference type="PANTHER" id="PTHR10218:SF193">
    <property type="entry name" value="GUANINE NUCLEOTIDE-BINDING PROTEIN ALPHA-8 SUBUNIT"/>
    <property type="match status" value="1"/>
</dbReference>
<dbReference type="GO" id="GO:0007188">
    <property type="term" value="P:adenylate cyclase-modulating G protein-coupled receptor signaling pathway"/>
    <property type="evidence" value="ECO:0007669"/>
    <property type="project" value="TreeGrafter"/>
</dbReference>
<dbReference type="GO" id="GO:0005834">
    <property type="term" value="C:heterotrimeric G-protein complex"/>
    <property type="evidence" value="ECO:0007669"/>
    <property type="project" value="TreeGrafter"/>
</dbReference>
<dbReference type="OMA" id="DDIVFRM"/>
<feature type="binding site" evidence="5">
    <location>
        <begin position="265"/>
        <end position="268"/>
    </location>
    <ligand>
        <name>GTP</name>
        <dbReference type="ChEBI" id="CHEBI:37565"/>
    </ligand>
</feature>
<dbReference type="FunFam" id="3.40.50.300:FF:000692">
    <property type="entry name" value="Guanine nucleotide-binding protein subunit alpha"/>
    <property type="match status" value="1"/>
</dbReference>
<evidence type="ECO:0000313" key="8">
    <source>
        <dbReference type="Proteomes" id="UP000030693"/>
    </source>
</evidence>
<gene>
    <name evidence="7" type="ORF">H696_02808</name>
</gene>
<keyword evidence="3 5" id="KW-0342">GTP-binding</keyword>
<dbReference type="GO" id="GO:0001664">
    <property type="term" value="F:G protein-coupled receptor binding"/>
    <property type="evidence" value="ECO:0007669"/>
    <property type="project" value="TreeGrafter"/>
</dbReference>
<keyword evidence="8" id="KW-1185">Reference proteome</keyword>
<proteinExistence type="predicted"/>
<dbReference type="InterPro" id="IPR011025">
    <property type="entry name" value="GproteinA_insert"/>
</dbReference>
<dbReference type="Pfam" id="PF00503">
    <property type="entry name" value="G-alpha"/>
    <property type="match status" value="1"/>
</dbReference>
<dbReference type="Proteomes" id="UP000030693">
    <property type="component" value="Unassembled WGS sequence"/>
</dbReference>
<evidence type="ECO:0000256" key="6">
    <source>
        <dbReference type="PIRSR" id="PIRSR601019-2"/>
    </source>
</evidence>
<dbReference type="SUPFAM" id="SSF52540">
    <property type="entry name" value="P-loop containing nucleoside triphosphate hydrolases"/>
    <property type="match status" value="1"/>
</dbReference>
<name>A0A058ZAL5_FONAL</name>
<dbReference type="CDD" id="cd00066">
    <property type="entry name" value="G-alpha"/>
    <property type="match status" value="1"/>
</dbReference>
<keyword evidence="2 5" id="KW-0547">Nucleotide-binding</keyword>
<dbReference type="AlphaFoldDB" id="A0A058ZAL5"/>
<reference evidence="7" key="1">
    <citation type="submission" date="2013-04" db="EMBL/GenBank/DDBJ databases">
        <title>The Genome Sequence of Fonticula alba ATCC 38817.</title>
        <authorList>
            <consortium name="The Broad Institute Genomics Platform"/>
            <person name="Russ C."/>
            <person name="Cuomo C."/>
            <person name="Burger G."/>
            <person name="Gray M.W."/>
            <person name="Holland P.W.H."/>
            <person name="King N."/>
            <person name="Lang F.B.F."/>
            <person name="Roger A.J."/>
            <person name="Ruiz-Trillo I."/>
            <person name="Brown M."/>
            <person name="Walker B."/>
            <person name="Young S."/>
            <person name="Zeng Q."/>
            <person name="Gargeya S."/>
            <person name="Fitzgerald M."/>
            <person name="Haas B."/>
            <person name="Abouelleil A."/>
            <person name="Allen A.W."/>
            <person name="Alvarado L."/>
            <person name="Arachchi H.M."/>
            <person name="Berlin A.M."/>
            <person name="Chapman S.B."/>
            <person name="Gainer-Dewar J."/>
            <person name="Goldberg J."/>
            <person name="Griggs A."/>
            <person name="Gujja S."/>
            <person name="Hansen M."/>
            <person name="Howarth C."/>
            <person name="Imamovic A."/>
            <person name="Ireland A."/>
            <person name="Larimer J."/>
            <person name="McCowan C."/>
            <person name="Murphy C."/>
            <person name="Pearson M."/>
            <person name="Poon T.W."/>
            <person name="Priest M."/>
            <person name="Roberts A."/>
            <person name="Saif S."/>
            <person name="Shea T."/>
            <person name="Sisk P."/>
            <person name="Sykes S."/>
            <person name="Wortman J."/>
            <person name="Nusbaum C."/>
            <person name="Birren B."/>
        </authorList>
    </citation>
    <scope>NUCLEOTIDE SEQUENCE [LARGE SCALE GENOMIC DNA]</scope>
    <source>
        <strain evidence="7">ATCC 38817</strain>
    </source>
</reference>
<accession>A0A058ZAL5</accession>
<keyword evidence="4" id="KW-0807">Transducer</keyword>
<evidence type="ECO:0000256" key="4">
    <source>
        <dbReference type="ARBA" id="ARBA00023224"/>
    </source>
</evidence>
<keyword evidence="1 6" id="KW-0479">Metal-binding</keyword>
<sequence length="371" mass="41933">MGCTSSKQKDRITSDIDDSLAESDARGELNLKILLLGPGESGKSTFLKQIKLIYDIKLTDVELSTLASSLKRNTMQCMQILVDKAHQFDLSLGVDEEIGQAILDYELGDDSNFDGTIAEIVSILWKNPAIQETFKRRNEFWILEAAPYYFENVQRVASPDFQPTERDIVMTRVVTTGITSTQINIPEKQMAYTIVDVGGQRNERRKWIHCFDRVKAVLFVINLADYNNVLYEDTLVNRMTEAVQLFATTANNTLFENTPFFLVLNKRDLLEEVLPTRSIQTCEAFSDYTGDRNDVNGVIEFISAKLRGMVHNGDPGRVHVLPMSACQRSEIETAWELIKKTLEESYSEKLDASRKYLADRGLDVGPSQSST</sequence>
<keyword evidence="6" id="KW-0460">Magnesium</keyword>
<dbReference type="GO" id="GO:0005737">
    <property type="term" value="C:cytoplasm"/>
    <property type="evidence" value="ECO:0007669"/>
    <property type="project" value="TreeGrafter"/>
</dbReference>
<feature type="binding site" evidence="5">
    <location>
        <position position="325"/>
    </location>
    <ligand>
        <name>GTP</name>
        <dbReference type="ChEBI" id="CHEBI:37565"/>
    </ligand>
</feature>
<dbReference type="InterPro" id="IPR027417">
    <property type="entry name" value="P-loop_NTPase"/>
</dbReference>
<dbReference type="GO" id="GO:0046872">
    <property type="term" value="F:metal ion binding"/>
    <property type="evidence" value="ECO:0007669"/>
    <property type="project" value="UniProtKB-KW"/>
</dbReference>
<feature type="binding site" evidence="6">
    <location>
        <position position="44"/>
    </location>
    <ligand>
        <name>Mg(2+)</name>
        <dbReference type="ChEBI" id="CHEBI:18420"/>
    </ligand>
</feature>
<evidence type="ECO:0000256" key="1">
    <source>
        <dbReference type="ARBA" id="ARBA00022723"/>
    </source>
</evidence>
<evidence type="ECO:0000256" key="3">
    <source>
        <dbReference type="ARBA" id="ARBA00023134"/>
    </source>
</evidence>
<evidence type="ECO:0000313" key="7">
    <source>
        <dbReference type="EMBL" id="KCV70467.1"/>
    </source>
</evidence>
<dbReference type="SMART" id="SM00275">
    <property type="entry name" value="G_alpha"/>
    <property type="match status" value="1"/>
</dbReference>
<dbReference type="SUPFAM" id="SSF47895">
    <property type="entry name" value="Transducin (alpha subunit), insertion domain"/>
    <property type="match status" value="1"/>
</dbReference>
<organism evidence="7">
    <name type="scientific">Fonticula alba</name>
    <name type="common">Slime mold</name>
    <dbReference type="NCBI Taxonomy" id="691883"/>
    <lineage>
        <taxon>Eukaryota</taxon>
        <taxon>Rotosphaerida</taxon>
        <taxon>Fonticulaceae</taxon>
        <taxon>Fonticula</taxon>
    </lineage>
</organism>
<dbReference type="OrthoDB" id="5817230at2759"/>
<dbReference type="eggNOG" id="KOG0082">
    <property type="taxonomic scope" value="Eukaryota"/>
</dbReference>
<dbReference type="GeneID" id="20527533"/>
<dbReference type="Gene3D" id="3.40.50.300">
    <property type="entry name" value="P-loop containing nucleotide triphosphate hydrolases"/>
    <property type="match status" value="1"/>
</dbReference>
<dbReference type="GO" id="GO:0005525">
    <property type="term" value="F:GTP binding"/>
    <property type="evidence" value="ECO:0007669"/>
    <property type="project" value="UniProtKB-KW"/>
</dbReference>
<feature type="binding site" evidence="5">
    <location>
        <begin position="196"/>
        <end position="200"/>
    </location>
    <ligand>
        <name>GTP</name>
        <dbReference type="ChEBI" id="CHEBI:37565"/>
    </ligand>
</feature>
<evidence type="ECO:0000256" key="2">
    <source>
        <dbReference type="ARBA" id="ARBA00022741"/>
    </source>
</evidence>